<protein>
    <submittedName>
        <fullName evidence="1">Uncharacterized protein</fullName>
    </submittedName>
</protein>
<accession>A0A0F9TNE2</accession>
<sequence length="125" mass="13476">MWNRQQIELSVGVTVVDTGLIQTNLNFDPDPPLFGSLLNASRVMVVPLMPIDAWLGVTHSEPAQGPTGTVEVIFVAPALTTINVLFWNPHTHISPGDAVFYNGPPCSVTAVIAIRETSCTVHTNE</sequence>
<name>A0A0F9TNE2_9ZZZZ</name>
<organism evidence="1">
    <name type="scientific">marine sediment metagenome</name>
    <dbReference type="NCBI Taxonomy" id="412755"/>
    <lineage>
        <taxon>unclassified sequences</taxon>
        <taxon>metagenomes</taxon>
        <taxon>ecological metagenomes</taxon>
    </lineage>
</organism>
<evidence type="ECO:0000313" key="1">
    <source>
        <dbReference type="EMBL" id="KKN50631.1"/>
    </source>
</evidence>
<proteinExistence type="predicted"/>
<gene>
    <name evidence="1" type="ORF">LCGC14_0630580</name>
</gene>
<dbReference type="EMBL" id="LAZR01001102">
    <property type="protein sequence ID" value="KKN50631.1"/>
    <property type="molecule type" value="Genomic_DNA"/>
</dbReference>
<comment type="caution">
    <text evidence="1">The sequence shown here is derived from an EMBL/GenBank/DDBJ whole genome shotgun (WGS) entry which is preliminary data.</text>
</comment>
<reference evidence="1" key="1">
    <citation type="journal article" date="2015" name="Nature">
        <title>Complex archaea that bridge the gap between prokaryotes and eukaryotes.</title>
        <authorList>
            <person name="Spang A."/>
            <person name="Saw J.H."/>
            <person name="Jorgensen S.L."/>
            <person name="Zaremba-Niedzwiedzka K."/>
            <person name="Martijn J."/>
            <person name="Lind A.E."/>
            <person name="van Eijk R."/>
            <person name="Schleper C."/>
            <person name="Guy L."/>
            <person name="Ettema T.J."/>
        </authorList>
    </citation>
    <scope>NUCLEOTIDE SEQUENCE</scope>
</reference>
<dbReference type="AlphaFoldDB" id="A0A0F9TNE2"/>